<evidence type="ECO:0000313" key="2">
    <source>
        <dbReference type="EMBL" id="WIA09663.1"/>
    </source>
</evidence>
<accession>A0ABY8TQA5</accession>
<reference evidence="2 3" key="1">
    <citation type="submission" date="2023-05" db="EMBL/GenBank/DDBJ databases">
        <title>A 100% complete, gapless, phased diploid assembly of the Scenedesmus obliquus UTEX 3031 genome.</title>
        <authorList>
            <person name="Biondi T.C."/>
            <person name="Hanschen E.R."/>
            <person name="Kwon T."/>
            <person name="Eng W."/>
            <person name="Kruse C.P.S."/>
            <person name="Koehler S.I."/>
            <person name="Kunde Y."/>
            <person name="Gleasner C.D."/>
            <person name="You Mak K.T."/>
            <person name="Polle J."/>
            <person name="Hovde B.T."/>
            <person name="Starkenburg S.R."/>
        </authorList>
    </citation>
    <scope>NUCLEOTIDE SEQUENCE [LARGE SCALE GENOMIC DNA]</scope>
    <source>
        <strain evidence="2 3">DOE0152z</strain>
    </source>
</reference>
<feature type="region of interest" description="Disordered" evidence="1">
    <location>
        <begin position="45"/>
        <end position="90"/>
    </location>
</feature>
<evidence type="ECO:0000313" key="3">
    <source>
        <dbReference type="Proteomes" id="UP001244341"/>
    </source>
</evidence>
<evidence type="ECO:0008006" key="4">
    <source>
        <dbReference type="Google" id="ProtNLM"/>
    </source>
</evidence>
<feature type="compositionally biased region" description="Basic and acidic residues" evidence="1">
    <location>
        <begin position="49"/>
        <end position="62"/>
    </location>
</feature>
<name>A0ABY8TQA5_TETOB</name>
<dbReference type="EMBL" id="CP126208">
    <property type="protein sequence ID" value="WIA09663.1"/>
    <property type="molecule type" value="Genomic_DNA"/>
</dbReference>
<proteinExistence type="predicted"/>
<feature type="compositionally biased region" description="Basic and acidic residues" evidence="1">
    <location>
        <begin position="12"/>
        <end position="21"/>
    </location>
</feature>
<sequence length="329" mass="35430">MVGFTLAEPEEDRQSVHSVDRHSIASTVATTTSLASRIRDLNLFECGGGEEKDGDDAKDAEQRGGVSPLPEDPEEERESDGAATEHGRAGVPLSEEELSLPHSLHLLQRDPPLQVCCRLFERRSHPPLPLKRMSMVQVEDFRQHGYVVIDNFIGREAAARIKAEALRLSLRGLMQPVSTVNMADTAVFAPVMAALQEIQDDLSEFVRLRSKGGADPTSSDAGTTFSEISDCGSLRLPPFMGSTTSSVIAEASAPDHDTYSLDGISVAESEAERQGFEWVECEGGEMALDVAPLSGRVLLVLSGAVEHALLPSSGQGQAAEMVYVRAWCG</sequence>
<gene>
    <name evidence="2" type="ORF">OEZ85_009049</name>
</gene>
<feature type="region of interest" description="Disordered" evidence="1">
    <location>
        <begin position="1"/>
        <end position="21"/>
    </location>
</feature>
<keyword evidence="3" id="KW-1185">Reference proteome</keyword>
<organism evidence="2 3">
    <name type="scientific">Tetradesmus obliquus</name>
    <name type="common">Green alga</name>
    <name type="synonym">Acutodesmus obliquus</name>
    <dbReference type="NCBI Taxonomy" id="3088"/>
    <lineage>
        <taxon>Eukaryota</taxon>
        <taxon>Viridiplantae</taxon>
        <taxon>Chlorophyta</taxon>
        <taxon>core chlorophytes</taxon>
        <taxon>Chlorophyceae</taxon>
        <taxon>CS clade</taxon>
        <taxon>Sphaeropleales</taxon>
        <taxon>Scenedesmaceae</taxon>
        <taxon>Tetradesmus</taxon>
    </lineage>
</organism>
<dbReference type="Gene3D" id="2.60.120.620">
    <property type="entry name" value="q2cbj1_9rhob like domain"/>
    <property type="match status" value="1"/>
</dbReference>
<feature type="compositionally biased region" description="Basic and acidic residues" evidence="1">
    <location>
        <begin position="79"/>
        <end position="88"/>
    </location>
</feature>
<evidence type="ECO:0000256" key="1">
    <source>
        <dbReference type="SAM" id="MobiDB-lite"/>
    </source>
</evidence>
<dbReference type="Proteomes" id="UP001244341">
    <property type="component" value="Chromosome 1b"/>
</dbReference>
<protein>
    <recommendedName>
        <fullName evidence="4">Prolyl 4-hydroxylase alpha subunit Fe(2+) 2OG dioxygenase domain-containing protein</fullName>
    </recommendedName>
</protein>